<protein>
    <submittedName>
        <fullName evidence="1">Uncharacterized protein</fullName>
    </submittedName>
</protein>
<organism evidence="1 2">
    <name type="scientific">Arachis hypogaea</name>
    <name type="common">Peanut</name>
    <dbReference type="NCBI Taxonomy" id="3818"/>
    <lineage>
        <taxon>Eukaryota</taxon>
        <taxon>Viridiplantae</taxon>
        <taxon>Streptophyta</taxon>
        <taxon>Embryophyta</taxon>
        <taxon>Tracheophyta</taxon>
        <taxon>Spermatophyta</taxon>
        <taxon>Magnoliopsida</taxon>
        <taxon>eudicotyledons</taxon>
        <taxon>Gunneridae</taxon>
        <taxon>Pentapetalae</taxon>
        <taxon>rosids</taxon>
        <taxon>fabids</taxon>
        <taxon>Fabales</taxon>
        <taxon>Fabaceae</taxon>
        <taxon>Papilionoideae</taxon>
        <taxon>50 kb inversion clade</taxon>
        <taxon>dalbergioids sensu lato</taxon>
        <taxon>Dalbergieae</taxon>
        <taxon>Pterocarpus clade</taxon>
        <taxon>Arachis</taxon>
    </lineage>
</organism>
<evidence type="ECO:0000313" key="2">
    <source>
        <dbReference type="Proteomes" id="UP000289738"/>
    </source>
</evidence>
<proteinExistence type="predicted"/>
<dbReference type="Proteomes" id="UP000289738">
    <property type="component" value="Chromosome A07"/>
</dbReference>
<keyword evidence="2" id="KW-1185">Reference proteome</keyword>
<comment type="caution">
    <text evidence="1">The sequence shown here is derived from an EMBL/GenBank/DDBJ whole genome shotgun (WGS) entry which is preliminary data.</text>
</comment>
<gene>
    <name evidence="1" type="ORF">Ahy_A07g031799</name>
</gene>
<accession>A0A445C546</accession>
<dbReference type="EMBL" id="SDMP01000007">
    <property type="protein sequence ID" value="RYR46028.1"/>
    <property type="molecule type" value="Genomic_DNA"/>
</dbReference>
<reference evidence="1 2" key="1">
    <citation type="submission" date="2019-01" db="EMBL/GenBank/DDBJ databases">
        <title>Sequencing of cultivated peanut Arachis hypogaea provides insights into genome evolution and oil improvement.</title>
        <authorList>
            <person name="Chen X."/>
        </authorList>
    </citation>
    <scope>NUCLEOTIDE SEQUENCE [LARGE SCALE GENOMIC DNA]</scope>
    <source>
        <strain evidence="2">cv. Fuhuasheng</strain>
        <tissue evidence="1">Leaves</tissue>
    </source>
</reference>
<name>A0A445C546_ARAHY</name>
<sequence>MRFTYPRQLDTEERLLGDLEIQWEAHDHSNLDSNTVAEAMKPLVKSDPFIKVKSVIAEVQARLNYIISYRKI</sequence>
<dbReference type="AlphaFoldDB" id="A0A445C546"/>
<evidence type="ECO:0000313" key="1">
    <source>
        <dbReference type="EMBL" id="RYR46028.1"/>
    </source>
</evidence>